<keyword evidence="2" id="KW-1185">Reference proteome</keyword>
<evidence type="ECO:0000313" key="2">
    <source>
        <dbReference type="Proteomes" id="UP001164250"/>
    </source>
</evidence>
<gene>
    <name evidence="1" type="ORF">Patl1_28503</name>
</gene>
<name>A0ACC1BGU9_9ROSI</name>
<sequence length="628" mass="69510">MATPKPAMPLICLQQQNHGGKQILCNYYAYQRKIQVFTHGLTIKGTSKSQGLVVKGGGVQGGESFYVVSEEDSRFVEVFREAQPYIFMHRGSTFVVVLSAEVVASPYLGAILESKTEFVRKECRVFSESEIGYVEDAYNGEEDQQFVKWFREAWPISRFFITWGFGLFLFRGLMCKLTNFCLREASERHEPKYVGRYRITDSESLAAAMEAAGVGVSVASGNFLAAKRRGVVDGVDYGATGEVKKVDVTRMRERLDGGCLVILSNLGYSSSGEVLNCNMYEVATACALAIGADKLICVIDGPILDESGRLIRFLPLHEADMLIRERAKQSEIAANYVKAVGEEDLILLGKDSSGSLHAHQNGKAPGERLNATFLNGVGFDNGNGLWSGEQGFAIGGQERLSRLNGYLSELAAAAFVCRHAPSLFYFLLCNQGGVQRVHLLDGTIGGVLLLELFKRDGMGTMVASDLYEGTRMASLTDLSGIRQLIQPLEESGVLIRRSDEELLKALDSFYVVEREGQIIACAALFPFFEEKCGEVACIAVSPECRGEGQGDKLLDYIEKKASSLGLDMLFLLTTRTADWFKSRGFKECSIEMIPRERRKRINLSRKSKYYVKKLLPDRSGISVNRAFR</sequence>
<evidence type="ECO:0000313" key="1">
    <source>
        <dbReference type="EMBL" id="KAJ0098077.1"/>
    </source>
</evidence>
<dbReference type="EMBL" id="CM047901">
    <property type="protein sequence ID" value="KAJ0098077.1"/>
    <property type="molecule type" value="Genomic_DNA"/>
</dbReference>
<reference evidence="2" key="1">
    <citation type="journal article" date="2023" name="G3 (Bethesda)">
        <title>Genome assembly and association tests identify interacting loci associated with vigor, precocity, and sex in interspecific pistachio rootstocks.</title>
        <authorList>
            <person name="Palmer W."/>
            <person name="Jacygrad E."/>
            <person name="Sagayaradj S."/>
            <person name="Cavanaugh K."/>
            <person name="Han R."/>
            <person name="Bertier L."/>
            <person name="Beede B."/>
            <person name="Kafkas S."/>
            <person name="Golino D."/>
            <person name="Preece J."/>
            <person name="Michelmore R."/>
        </authorList>
    </citation>
    <scope>NUCLEOTIDE SEQUENCE [LARGE SCALE GENOMIC DNA]</scope>
</reference>
<comment type="caution">
    <text evidence="1">The sequence shown here is derived from an EMBL/GenBank/DDBJ whole genome shotgun (WGS) entry which is preliminary data.</text>
</comment>
<dbReference type="Proteomes" id="UP001164250">
    <property type="component" value="Chromosome 5"/>
</dbReference>
<protein>
    <submittedName>
        <fullName evidence="1">Uncharacterized protein</fullName>
    </submittedName>
</protein>
<proteinExistence type="predicted"/>
<accession>A0ACC1BGU9</accession>
<organism evidence="1 2">
    <name type="scientific">Pistacia atlantica</name>
    <dbReference type="NCBI Taxonomy" id="434234"/>
    <lineage>
        <taxon>Eukaryota</taxon>
        <taxon>Viridiplantae</taxon>
        <taxon>Streptophyta</taxon>
        <taxon>Embryophyta</taxon>
        <taxon>Tracheophyta</taxon>
        <taxon>Spermatophyta</taxon>
        <taxon>Magnoliopsida</taxon>
        <taxon>eudicotyledons</taxon>
        <taxon>Gunneridae</taxon>
        <taxon>Pentapetalae</taxon>
        <taxon>rosids</taxon>
        <taxon>malvids</taxon>
        <taxon>Sapindales</taxon>
        <taxon>Anacardiaceae</taxon>
        <taxon>Pistacia</taxon>
    </lineage>
</organism>